<evidence type="ECO:0000313" key="13">
    <source>
        <dbReference type="Proteomes" id="UP000286801"/>
    </source>
</evidence>
<dbReference type="EMBL" id="QNZI01000181">
    <property type="protein sequence ID" value="RTZ83934.1"/>
    <property type="molecule type" value="Genomic_DNA"/>
</dbReference>
<name>A0A432GVY5_9DELT</name>
<dbReference type="GO" id="GO:0009306">
    <property type="term" value="P:protein secretion"/>
    <property type="evidence" value="ECO:0007669"/>
    <property type="project" value="InterPro"/>
</dbReference>
<dbReference type="Proteomes" id="UP000287917">
    <property type="component" value="Unassembled WGS sequence"/>
</dbReference>
<dbReference type="InterPro" id="IPR006305">
    <property type="entry name" value="FliQ"/>
</dbReference>
<reference evidence="13 14" key="1">
    <citation type="submission" date="2018-06" db="EMBL/GenBank/DDBJ databases">
        <title>Combined omics and stable isotope probing to characterize newly discovered Mariana Back-Arc vent microbial communities.</title>
        <authorList>
            <person name="Trembath-Reichert E."/>
            <person name="Huber J.A."/>
        </authorList>
    </citation>
    <scope>NUCLEOTIDE SEQUENCE [LARGE SCALE GENOMIC DNA]</scope>
    <source>
        <strain evidence="11">MAG 24</strain>
        <strain evidence="12">MAG 58</strain>
        <strain evidence="10">MAG 63_1</strain>
    </source>
</reference>
<organism evidence="12 15">
    <name type="scientific">SAR324 cluster bacterium</name>
    <dbReference type="NCBI Taxonomy" id="2024889"/>
    <lineage>
        <taxon>Bacteria</taxon>
        <taxon>Deltaproteobacteria</taxon>
        <taxon>SAR324 cluster</taxon>
    </lineage>
</organism>
<evidence type="ECO:0000313" key="11">
    <source>
        <dbReference type="EMBL" id="RTZ83934.1"/>
    </source>
</evidence>
<dbReference type="GO" id="GO:0044780">
    <property type="term" value="P:bacterial-type flagellum assembly"/>
    <property type="evidence" value="ECO:0007669"/>
    <property type="project" value="InterPro"/>
</dbReference>
<keyword evidence="5 9" id="KW-0812">Transmembrane</keyword>
<dbReference type="GO" id="GO:0009425">
    <property type="term" value="C:bacterial-type flagellum basal body"/>
    <property type="evidence" value="ECO:0007669"/>
    <property type="project" value="UniProtKB-SubCell"/>
</dbReference>
<keyword evidence="12" id="KW-0969">Cilium</keyword>
<evidence type="ECO:0000256" key="9">
    <source>
        <dbReference type="RuleBase" id="RU364090"/>
    </source>
</evidence>
<evidence type="ECO:0000313" key="15">
    <source>
        <dbReference type="Proteomes" id="UP000287917"/>
    </source>
</evidence>
<evidence type="ECO:0000313" key="14">
    <source>
        <dbReference type="Proteomes" id="UP000287176"/>
    </source>
</evidence>
<keyword evidence="12" id="KW-0282">Flagellum</keyword>
<evidence type="ECO:0000256" key="5">
    <source>
        <dbReference type="ARBA" id="ARBA00022692"/>
    </source>
</evidence>
<dbReference type="Pfam" id="PF01313">
    <property type="entry name" value="Bac_export_3"/>
    <property type="match status" value="1"/>
</dbReference>
<gene>
    <name evidence="9 12" type="primary">fliQ</name>
    <name evidence="11" type="ORF">DSY94_07160</name>
    <name evidence="12" type="ORF">DSY96_00600</name>
    <name evidence="10" type="ORF">DSY97_05280</name>
</gene>
<dbReference type="PANTHER" id="PTHR34040">
    <property type="entry name" value="FLAGELLAR BIOSYNTHETIC PROTEIN FLIQ"/>
    <property type="match status" value="1"/>
</dbReference>
<keyword evidence="12" id="KW-0966">Cell projection</keyword>
<comment type="function">
    <text evidence="9">Role in flagellar biosynthesis.</text>
</comment>
<keyword evidence="8 9" id="KW-0975">Bacterial flagellum</keyword>
<feature type="transmembrane region" description="Helical" evidence="9">
    <location>
        <begin position="20"/>
        <end position="41"/>
    </location>
</feature>
<dbReference type="NCBIfam" id="TIGR01402">
    <property type="entry name" value="fliQ"/>
    <property type="match status" value="1"/>
</dbReference>
<evidence type="ECO:0000313" key="10">
    <source>
        <dbReference type="EMBL" id="RTZ79497.1"/>
    </source>
</evidence>
<comment type="similarity">
    <text evidence="2 9">Belongs to the FliQ/MopD/SpaQ family.</text>
</comment>
<feature type="transmembrane region" description="Helical" evidence="9">
    <location>
        <begin position="48"/>
        <end position="70"/>
    </location>
</feature>
<evidence type="ECO:0000256" key="1">
    <source>
        <dbReference type="ARBA" id="ARBA00004651"/>
    </source>
</evidence>
<dbReference type="Proteomes" id="UP000287176">
    <property type="component" value="Unassembled WGS sequence"/>
</dbReference>
<evidence type="ECO:0000256" key="4">
    <source>
        <dbReference type="ARBA" id="ARBA00022475"/>
    </source>
</evidence>
<accession>A0A432GVY5</accession>
<evidence type="ECO:0000256" key="8">
    <source>
        <dbReference type="ARBA" id="ARBA00023143"/>
    </source>
</evidence>
<protein>
    <recommendedName>
        <fullName evidence="3 9">Flagellar biosynthetic protein FliQ</fullName>
    </recommendedName>
</protein>
<proteinExistence type="inferred from homology"/>
<dbReference type="PRINTS" id="PR00952">
    <property type="entry name" value="TYPE3IMQPROT"/>
</dbReference>
<sequence>MTEALVVSIMIEAMRMATLLAAPMLIGALVVGLLVSIFQAVTQIQEQTLAIIPKMAAMMAVLAILFPWLLTQATTYMEGIFSNLPKFIGG</sequence>
<dbReference type="EMBL" id="QNZL01000144">
    <property type="protein sequence ID" value="RTZ79497.1"/>
    <property type="molecule type" value="Genomic_DNA"/>
</dbReference>
<evidence type="ECO:0000256" key="2">
    <source>
        <dbReference type="ARBA" id="ARBA00006156"/>
    </source>
</evidence>
<dbReference type="InterPro" id="IPR002191">
    <property type="entry name" value="Bac_export_3"/>
</dbReference>
<evidence type="ECO:0000256" key="7">
    <source>
        <dbReference type="ARBA" id="ARBA00023136"/>
    </source>
</evidence>
<comment type="subcellular location">
    <subcellularLocation>
        <location evidence="1 9">Cell membrane</location>
        <topology evidence="1">Multi-pass membrane protein</topology>
    </subcellularLocation>
    <subcellularLocation>
        <location evidence="9">Bacterial flagellum basal body</location>
    </subcellularLocation>
</comment>
<evidence type="ECO:0000256" key="6">
    <source>
        <dbReference type="ARBA" id="ARBA00022989"/>
    </source>
</evidence>
<dbReference type="AlphaFoldDB" id="A0A432GVY5"/>
<keyword evidence="4 9" id="KW-1003">Cell membrane</keyword>
<dbReference type="PANTHER" id="PTHR34040:SF2">
    <property type="entry name" value="FLAGELLAR BIOSYNTHETIC PROTEIN FLIQ"/>
    <property type="match status" value="1"/>
</dbReference>
<dbReference type="EMBL" id="QNZK01000021">
    <property type="protein sequence ID" value="RTZ87727.1"/>
    <property type="molecule type" value="Genomic_DNA"/>
</dbReference>
<comment type="caution">
    <text evidence="12">The sequence shown here is derived from an EMBL/GenBank/DDBJ whole genome shotgun (WGS) entry which is preliminary data.</text>
</comment>
<evidence type="ECO:0000256" key="3">
    <source>
        <dbReference type="ARBA" id="ARBA00021718"/>
    </source>
</evidence>
<dbReference type="Proteomes" id="UP000286801">
    <property type="component" value="Unassembled WGS sequence"/>
</dbReference>
<evidence type="ECO:0000313" key="12">
    <source>
        <dbReference type="EMBL" id="RTZ87727.1"/>
    </source>
</evidence>
<dbReference type="PIRSF" id="PIRSF004669">
    <property type="entry name" value="FliQ"/>
    <property type="match status" value="1"/>
</dbReference>
<keyword evidence="6 9" id="KW-1133">Transmembrane helix</keyword>
<dbReference type="GO" id="GO:0005886">
    <property type="term" value="C:plasma membrane"/>
    <property type="evidence" value="ECO:0007669"/>
    <property type="project" value="UniProtKB-SubCell"/>
</dbReference>
<keyword evidence="7 9" id="KW-0472">Membrane</keyword>